<dbReference type="AlphaFoldDB" id="A0A7Z1MZA2"/>
<evidence type="ECO:0000256" key="1">
    <source>
        <dbReference type="SAM" id="Phobius"/>
    </source>
</evidence>
<accession>A0A7Z1MZA2</accession>
<dbReference type="OMA" id="VFFQIIW"/>
<feature type="transmembrane region" description="Helical" evidence="1">
    <location>
        <begin position="7"/>
        <end position="27"/>
    </location>
</feature>
<evidence type="ECO:0000313" key="5">
    <source>
        <dbReference type="Proteomes" id="UP001269271"/>
    </source>
</evidence>
<dbReference type="RefSeq" id="WP_011276526.1">
    <property type="nucleotide sequence ID" value="NZ_BKAY01000012.1"/>
</dbReference>
<feature type="transmembrane region" description="Helical" evidence="1">
    <location>
        <begin position="47"/>
        <end position="71"/>
    </location>
</feature>
<gene>
    <name evidence="3" type="ORF">CV019_12495</name>
    <name evidence="2" type="ORF">RO950_11630</name>
</gene>
<reference evidence="2 5" key="2">
    <citation type="submission" date="2023-08" db="EMBL/GenBank/DDBJ databases">
        <title>Genomic surveillance of Staphylococcus haemolyticus neonatal outbreak in southern France.</title>
        <authorList>
            <person name="Magnan C."/>
            <person name="Morsli M."/>
            <person name="Thiery B."/>
            <person name="Salipante F."/>
            <person name="Attar J."/>
            <person name="Massimo D.M."/>
            <person name="Ory J."/>
            <person name="Pantel A."/>
            <person name="Lavigne J.-P."/>
        </authorList>
    </citation>
    <scope>NUCLEOTIDE SEQUENCE [LARGE SCALE GENOMIC DNA]</scope>
    <source>
        <strain evidence="2 5">NSH026</strain>
    </source>
</reference>
<dbReference type="Proteomes" id="UP000238153">
    <property type="component" value="Unassembled WGS sequence"/>
</dbReference>
<dbReference type="EMBL" id="JAVSOO010000043">
    <property type="protein sequence ID" value="MDT4287619.1"/>
    <property type="molecule type" value="Genomic_DNA"/>
</dbReference>
<organism evidence="3 4">
    <name type="scientific">Staphylococcus haemolyticus</name>
    <dbReference type="NCBI Taxonomy" id="1283"/>
    <lineage>
        <taxon>Bacteria</taxon>
        <taxon>Bacillati</taxon>
        <taxon>Bacillota</taxon>
        <taxon>Bacilli</taxon>
        <taxon>Bacillales</taxon>
        <taxon>Staphylococcaceae</taxon>
        <taxon>Staphylococcus</taxon>
    </lineage>
</organism>
<sequence length="79" mass="9320">MKISWIFWWIISVFEVLSFFGFAFLLWQRSVDAAGVIQTTEVKWINIAVLGLAYLIPFLIQIVWLIINLIYSKRKQVTI</sequence>
<evidence type="ECO:0000313" key="3">
    <source>
        <dbReference type="EMBL" id="PPJ70756.1"/>
    </source>
</evidence>
<dbReference type="GeneID" id="93781582"/>
<evidence type="ECO:0000313" key="2">
    <source>
        <dbReference type="EMBL" id="MDT4287619.1"/>
    </source>
</evidence>
<reference evidence="3 4" key="1">
    <citation type="submission" date="2017-11" db="EMBL/GenBank/DDBJ databases">
        <authorList>
            <person name="Founou R.C."/>
            <person name="Founou L."/>
            <person name="Allam M."/>
            <person name="Ismail A."/>
            <person name="Essack S.Y."/>
        </authorList>
    </citation>
    <scope>NUCLEOTIDE SEQUENCE [LARGE SCALE GENOMIC DNA]</scope>
    <source>
        <strain evidence="3 4">G811N2B1</strain>
    </source>
</reference>
<proteinExistence type="predicted"/>
<keyword evidence="1" id="KW-0812">Transmembrane</keyword>
<keyword evidence="1" id="KW-1133">Transmembrane helix</keyword>
<protein>
    <submittedName>
        <fullName evidence="3">DUF3923 domain-containing protein</fullName>
    </submittedName>
    <submittedName>
        <fullName evidence="2">DUF3923 family protein</fullName>
    </submittedName>
</protein>
<keyword evidence="5" id="KW-1185">Reference proteome</keyword>
<dbReference type="EMBL" id="PGWX01000454">
    <property type="protein sequence ID" value="PPJ70756.1"/>
    <property type="molecule type" value="Genomic_DNA"/>
</dbReference>
<evidence type="ECO:0000313" key="4">
    <source>
        <dbReference type="Proteomes" id="UP000238153"/>
    </source>
</evidence>
<dbReference type="InterPro" id="IPR025037">
    <property type="entry name" value="DUF3923"/>
</dbReference>
<name>A0A7Z1MZA2_STAHA</name>
<dbReference type="Pfam" id="PF13061">
    <property type="entry name" value="DUF3923"/>
    <property type="match status" value="1"/>
</dbReference>
<keyword evidence="1" id="KW-0472">Membrane</keyword>
<dbReference type="Proteomes" id="UP001269271">
    <property type="component" value="Unassembled WGS sequence"/>
</dbReference>
<comment type="caution">
    <text evidence="3">The sequence shown here is derived from an EMBL/GenBank/DDBJ whole genome shotgun (WGS) entry which is preliminary data.</text>
</comment>